<dbReference type="EMBL" id="CAJNOH010005110">
    <property type="protein sequence ID" value="CAF1389634.1"/>
    <property type="molecule type" value="Genomic_DNA"/>
</dbReference>
<keyword evidence="5" id="KW-1185">Reference proteome</keyword>
<dbReference type="Proteomes" id="UP000663854">
    <property type="component" value="Unassembled WGS sequence"/>
</dbReference>
<reference evidence="2" key="1">
    <citation type="submission" date="2021-02" db="EMBL/GenBank/DDBJ databases">
        <authorList>
            <person name="Nowell W R."/>
        </authorList>
    </citation>
    <scope>NUCLEOTIDE SEQUENCE</scope>
</reference>
<dbReference type="Proteomes" id="UP000663870">
    <property type="component" value="Unassembled WGS sequence"/>
</dbReference>
<evidence type="ECO:0000313" key="3">
    <source>
        <dbReference type="EMBL" id="CAF1598723.1"/>
    </source>
</evidence>
<organism evidence="2 4">
    <name type="scientific">Rotaria sordida</name>
    <dbReference type="NCBI Taxonomy" id="392033"/>
    <lineage>
        <taxon>Eukaryota</taxon>
        <taxon>Metazoa</taxon>
        <taxon>Spiralia</taxon>
        <taxon>Gnathifera</taxon>
        <taxon>Rotifera</taxon>
        <taxon>Eurotatoria</taxon>
        <taxon>Bdelloidea</taxon>
        <taxon>Philodinida</taxon>
        <taxon>Philodinidae</taxon>
        <taxon>Rotaria</taxon>
    </lineage>
</organism>
<gene>
    <name evidence="3" type="ORF">JXQ802_LOCUS48047</name>
    <name evidence="2" type="ORF">PYM288_LOCUS34271</name>
</gene>
<keyword evidence="1" id="KW-0812">Transmembrane</keyword>
<dbReference type="EMBL" id="CAJNOL010005027">
    <property type="protein sequence ID" value="CAF1598723.1"/>
    <property type="molecule type" value="Genomic_DNA"/>
</dbReference>
<evidence type="ECO:0000313" key="4">
    <source>
        <dbReference type="Proteomes" id="UP000663854"/>
    </source>
</evidence>
<name>A0A815K1Q1_9BILA</name>
<keyword evidence="1" id="KW-0472">Membrane</keyword>
<comment type="caution">
    <text evidence="2">The sequence shown here is derived from an EMBL/GenBank/DDBJ whole genome shotgun (WGS) entry which is preliminary data.</text>
</comment>
<proteinExistence type="predicted"/>
<sequence>MLRGNASMFPPNVRMVHLHLINPYGASYILKENEQNADQLKNEAMYYTLNYDNPILQQFIDQIDLPNLGNISTQQNVFASFAQLIADYGEDAVNLALKTGQGKRPQGIAYFGPSKSWSSQTEEYVVDKYFPYATDILLFDWHTAVGPYGTWSFVPIDNESEVAFKRWAPNALMLPYDLGLPPGGQVPYSTIKVRTGARRVIRGFWEAGTYNLTMETNAMFILRLYCRIYSNITDPFCKDIISKTLEYFYPQADEWKRLTYNAINNVLPKVLSGFAAELNIGTKVIVSGLHIIIGAIIGLLWFRMYNNI</sequence>
<dbReference type="Pfam" id="PF10994">
    <property type="entry name" value="DUF2817"/>
    <property type="match status" value="1"/>
</dbReference>
<dbReference type="InterPro" id="IPR021259">
    <property type="entry name" value="DUF2817"/>
</dbReference>
<protein>
    <submittedName>
        <fullName evidence="2">Uncharacterized protein</fullName>
    </submittedName>
</protein>
<evidence type="ECO:0000256" key="1">
    <source>
        <dbReference type="SAM" id="Phobius"/>
    </source>
</evidence>
<dbReference type="AlphaFoldDB" id="A0A815K1Q1"/>
<feature type="transmembrane region" description="Helical" evidence="1">
    <location>
        <begin position="284"/>
        <end position="302"/>
    </location>
</feature>
<evidence type="ECO:0000313" key="5">
    <source>
        <dbReference type="Proteomes" id="UP000663870"/>
    </source>
</evidence>
<keyword evidence="1" id="KW-1133">Transmembrane helix</keyword>
<evidence type="ECO:0000313" key="2">
    <source>
        <dbReference type="EMBL" id="CAF1389634.1"/>
    </source>
</evidence>
<accession>A0A815K1Q1</accession>